<dbReference type="EMBL" id="JACLIC010000031">
    <property type="protein sequence ID" value="MBY0205276.1"/>
    <property type="molecule type" value="Genomic_DNA"/>
</dbReference>
<dbReference type="RefSeq" id="WP_221789790.1">
    <property type="nucleotide sequence ID" value="NZ_JACLIC010000031.1"/>
</dbReference>
<organism evidence="1 2">
    <name type="scientific">Paenibacillus cucumis</name>
    <name type="common">ex Kampfer et al. 2016</name>
    <dbReference type="NCBI Taxonomy" id="1776858"/>
    <lineage>
        <taxon>Bacteria</taxon>
        <taxon>Bacillati</taxon>
        <taxon>Bacillota</taxon>
        <taxon>Bacilli</taxon>
        <taxon>Bacillales</taxon>
        <taxon>Paenibacillaceae</taxon>
        <taxon>Paenibacillus</taxon>
    </lineage>
</organism>
<reference evidence="1 2" key="1">
    <citation type="submission" date="2020-08" db="EMBL/GenBank/DDBJ databases">
        <title>Fungal Genomes of the International Space Station.</title>
        <authorList>
            <person name="Seuylemezian A."/>
            <person name="Singh N.K."/>
            <person name="Wood J."/>
            <person name="Venkateswaran K."/>
        </authorList>
    </citation>
    <scope>NUCLEOTIDE SEQUENCE [LARGE SCALE GENOMIC DNA]</scope>
    <source>
        <strain evidence="1 2">S/N-304-OC-R4</strain>
    </source>
</reference>
<dbReference type="Proteomes" id="UP000706031">
    <property type="component" value="Unassembled WGS sequence"/>
</dbReference>
<protein>
    <submittedName>
        <fullName evidence="1">Uncharacterized protein</fullName>
    </submittedName>
</protein>
<gene>
    <name evidence="1" type="ORF">H7T88_18795</name>
</gene>
<name>A0ABS7KMU7_9BACL</name>
<comment type="caution">
    <text evidence="1">The sequence shown here is derived from an EMBL/GenBank/DDBJ whole genome shotgun (WGS) entry which is preliminary data.</text>
</comment>
<proteinExistence type="predicted"/>
<keyword evidence="2" id="KW-1185">Reference proteome</keyword>
<sequence>MNERDRQFIKAIGEAWSFIKSDGSFTSRELREWVNTLDSSLCRQVLQAVIQTAWEDYGGQGRESIPKEDTSSDG</sequence>
<evidence type="ECO:0000313" key="1">
    <source>
        <dbReference type="EMBL" id="MBY0205276.1"/>
    </source>
</evidence>
<accession>A0ABS7KMU7</accession>
<evidence type="ECO:0000313" key="2">
    <source>
        <dbReference type="Proteomes" id="UP000706031"/>
    </source>
</evidence>